<comment type="caution">
    <text evidence="2">The sequence shown here is derived from an EMBL/GenBank/DDBJ whole genome shotgun (WGS) entry which is preliminary data.</text>
</comment>
<feature type="transmembrane region" description="Helical" evidence="1">
    <location>
        <begin position="91"/>
        <end position="107"/>
    </location>
</feature>
<dbReference type="EMBL" id="BAABLP010000004">
    <property type="protein sequence ID" value="GAA4748124.1"/>
    <property type="molecule type" value="Genomic_DNA"/>
</dbReference>
<protein>
    <recommendedName>
        <fullName evidence="4">DUF4383 domain-containing protein</fullName>
    </recommendedName>
</protein>
<keyword evidence="1" id="KW-0472">Membrane</keyword>
<evidence type="ECO:0008006" key="4">
    <source>
        <dbReference type="Google" id="ProtNLM"/>
    </source>
</evidence>
<reference evidence="3" key="1">
    <citation type="journal article" date="2019" name="Int. J. Syst. Evol. Microbiol.">
        <title>The Global Catalogue of Microorganisms (GCM) 10K type strain sequencing project: providing services to taxonomists for standard genome sequencing and annotation.</title>
        <authorList>
            <consortium name="The Broad Institute Genomics Platform"/>
            <consortium name="The Broad Institute Genome Sequencing Center for Infectious Disease"/>
            <person name="Wu L."/>
            <person name="Ma J."/>
        </authorList>
    </citation>
    <scope>NUCLEOTIDE SEQUENCE [LARGE SCALE GENOMIC DNA]</scope>
    <source>
        <strain evidence="3">JCM 19015</strain>
    </source>
</reference>
<name>A0ABP8Z6N9_9MICO</name>
<feature type="transmembrane region" description="Helical" evidence="1">
    <location>
        <begin position="127"/>
        <end position="144"/>
    </location>
</feature>
<evidence type="ECO:0000256" key="1">
    <source>
        <dbReference type="SAM" id="Phobius"/>
    </source>
</evidence>
<organism evidence="2 3">
    <name type="scientific">Amnibacterium soli</name>
    <dbReference type="NCBI Taxonomy" id="1282736"/>
    <lineage>
        <taxon>Bacteria</taxon>
        <taxon>Bacillati</taxon>
        <taxon>Actinomycetota</taxon>
        <taxon>Actinomycetes</taxon>
        <taxon>Micrococcales</taxon>
        <taxon>Microbacteriaceae</taxon>
        <taxon>Amnibacterium</taxon>
    </lineage>
</organism>
<sequence>MQINQINPGTAFHKSPNRIIATLFGAVYVLVGLLGFFWVNGVPFAGPGDGSNAILGIFEVNPLHNIAHLLIGSALLIAGAGTAASARAANSTVGALYLLLGIVGFFLTAPDGGRSPVNFLSLNVPDHILHLASALLLLATGLGADHGATRDREQPEPEAQHV</sequence>
<feature type="transmembrane region" description="Helical" evidence="1">
    <location>
        <begin position="66"/>
        <end position="84"/>
    </location>
</feature>
<keyword evidence="1" id="KW-0812">Transmembrane</keyword>
<accession>A0ABP8Z6N9</accession>
<dbReference type="Proteomes" id="UP001500121">
    <property type="component" value="Unassembled WGS sequence"/>
</dbReference>
<feature type="transmembrane region" description="Helical" evidence="1">
    <location>
        <begin position="20"/>
        <end position="39"/>
    </location>
</feature>
<keyword evidence="1" id="KW-1133">Transmembrane helix</keyword>
<evidence type="ECO:0000313" key="2">
    <source>
        <dbReference type="EMBL" id="GAA4748124.1"/>
    </source>
</evidence>
<proteinExistence type="predicted"/>
<keyword evidence="3" id="KW-1185">Reference proteome</keyword>
<dbReference type="Pfam" id="PF14325">
    <property type="entry name" value="DUF4383"/>
    <property type="match status" value="1"/>
</dbReference>
<dbReference type="RefSeq" id="WP_345481050.1">
    <property type="nucleotide sequence ID" value="NZ_BAABLP010000004.1"/>
</dbReference>
<gene>
    <name evidence="2" type="ORF">GCM10025783_20350</name>
</gene>
<evidence type="ECO:0000313" key="3">
    <source>
        <dbReference type="Proteomes" id="UP001500121"/>
    </source>
</evidence>